<proteinExistence type="predicted"/>
<dbReference type="PROSITE" id="PS50885">
    <property type="entry name" value="HAMP"/>
    <property type="match status" value="1"/>
</dbReference>
<reference evidence="18 19" key="1">
    <citation type="submission" date="2023-03" db="EMBL/GenBank/DDBJ databases">
        <title>Complete genome sequence of Tepidibacter sp. SWIR-1, isolated from a deep-sea hydrothermal vent.</title>
        <authorList>
            <person name="Li X."/>
        </authorList>
    </citation>
    <scope>NUCLEOTIDE SEQUENCE [LARGE SCALE GENOMIC DNA]</scope>
    <source>
        <strain evidence="18 19">SWIR-1</strain>
    </source>
</reference>
<dbReference type="InterPro" id="IPR050398">
    <property type="entry name" value="HssS/ArlS-like"/>
</dbReference>
<dbReference type="SMART" id="SM00304">
    <property type="entry name" value="HAMP"/>
    <property type="match status" value="1"/>
</dbReference>
<evidence type="ECO:0000256" key="14">
    <source>
        <dbReference type="SAM" id="Coils"/>
    </source>
</evidence>
<evidence type="ECO:0000256" key="10">
    <source>
        <dbReference type="ARBA" id="ARBA00022840"/>
    </source>
</evidence>
<keyword evidence="10" id="KW-0067">ATP-binding</keyword>
<keyword evidence="6" id="KW-0808">Transferase</keyword>
<keyword evidence="12" id="KW-0902">Two-component regulatory system</keyword>
<dbReference type="InterPro" id="IPR003661">
    <property type="entry name" value="HisK_dim/P_dom"/>
</dbReference>
<dbReference type="PANTHER" id="PTHR45528:SF1">
    <property type="entry name" value="SENSOR HISTIDINE KINASE CPXA"/>
    <property type="match status" value="1"/>
</dbReference>
<dbReference type="SUPFAM" id="SSF158472">
    <property type="entry name" value="HAMP domain-like"/>
    <property type="match status" value="1"/>
</dbReference>
<evidence type="ECO:0000259" key="16">
    <source>
        <dbReference type="PROSITE" id="PS50109"/>
    </source>
</evidence>
<evidence type="ECO:0000256" key="6">
    <source>
        <dbReference type="ARBA" id="ARBA00022679"/>
    </source>
</evidence>
<keyword evidence="9 18" id="KW-0418">Kinase</keyword>
<keyword evidence="14" id="KW-0175">Coiled coil</keyword>
<evidence type="ECO:0000256" key="3">
    <source>
        <dbReference type="ARBA" id="ARBA00012438"/>
    </source>
</evidence>
<protein>
    <recommendedName>
        <fullName evidence="3">histidine kinase</fullName>
        <ecNumber evidence="3">2.7.13.3</ecNumber>
    </recommendedName>
</protein>
<dbReference type="InterPro" id="IPR003594">
    <property type="entry name" value="HATPase_dom"/>
</dbReference>
<evidence type="ECO:0000256" key="11">
    <source>
        <dbReference type="ARBA" id="ARBA00022989"/>
    </source>
</evidence>
<dbReference type="GO" id="GO:0016301">
    <property type="term" value="F:kinase activity"/>
    <property type="evidence" value="ECO:0007669"/>
    <property type="project" value="UniProtKB-KW"/>
</dbReference>
<feature type="domain" description="Histidine kinase" evidence="16">
    <location>
        <begin position="262"/>
        <end position="466"/>
    </location>
</feature>
<dbReference type="SUPFAM" id="SSF55874">
    <property type="entry name" value="ATPase domain of HSP90 chaperone/DNA topoisomerase II/histidine kinase"/>
    <property type="match status" value="1"/>
</dbReference>
<dbReference type="InterPro" id="IPR036097">
    <property type="entry name" value="HisK_dim/P_sf"/>
</dbReference>
<evidence type="ECO:0000256" key="13">
    <source>
        <dbReference type="ARBA" id="ARBA00023136"/>
    </source>
</evidence>
<dbReference type="Proteomes" id="UP001222800">
    <property type="component" value="Chromosome"/>
</dbReference>
<keyword evidence="19" id="KW-1185">Reference proteome</keyword>
<accession>A0ABY8EGT5</accession>
<evidence type="ECO:0000256" key="8">
    <source>
        <dbReference type="ARBA" id="ARBA00022741"/>
    </source>
</evidence>
<keyword evidence="8" id="KW-0547">Nucleotide-binding</keyword>
<evidence type="ECO:0000256" key="1">
    <source>
        <dbReference type="ARBA" id="ARBA00000085"/>
    </source>
</evidence>
<comment type="subcellular location">
    <subcellularLocation>
        <location evidence="2">Cell membrane</location>
        <topology evidence="2">Multi-pass membrane protein</topology>
    </subcellularLocation>
</comment>
<organism evidence="18 19">
    <name type="scientific">Tepidibacter hydrothermalis</name>
    <dbReference type="NCBI Taxonomy" id="3036126"/>
    <lineage>
        <taxon>Bacteria</taxon>
        <taxon>Bacillati</taxon>
        <taxon>Bacillota</taxon>
        <taxon>Clostridia</taxon>
        <taxon>Peptostreptococcales</taxon>
        <taxon>Peptostreptococcaceae</taxon>
        <taxon>Tepidibacter</taxon>
    </lineage>
</organism>
<name>A0ABY8EGT5_9FIRM</name>
<evidence type="ECO:0000259" key="17">
    <source>
        <dbReference type="PROSITE" id="PS50885"/>
    </source>
</evidence>
<dbReference type="Pfam" id="PF00512">
    <property type="entry name" value="HisKA"/>
    <property type="match status" value="1"/>
</dbReference>
<dbReference type="CDD" id="cd06225">
    <property type="entry name" value="HAMP"/>
    <property type="match status" value="1"/>
</dbReference>
<keyword evidence="11 15" id="KW-1133">Transmembrane helix</keyword>
<sequence>MKKSIKTKLFVGITSIVVIFVVLLWGLNSTLLEKYYIKQKKNILINASKDIDSIYTGHIDDIYIDLEVIKNTTGASIIIISPNRHVKYTSVGMYAKRAFGPIYSNGITNSNKRNVFTLESDKRLNIDFLALRTTLKNKDILILKIPMPAISESASIANRFMLFTGLLAIVIGMIWALAFSKKFTRPVLYLNDITKNMANLNFSEKCIVDTDDELGQLANNINYLSSELDKAISGLHQENQKLEEDIERKKKIDNMRKEFISSVSHELKTPISLIQGYSEGLKENVMDNEEDKEFYCDVIIDEAKKMDILVKDLLNLSQIESGYFKLEKTKFNICDLLDQTIIKYKNIFDKKNIDLKVDKKYMGNVFADNIRIEQILVNFINNAIDHVDDNNIIKISVYDNNDNIGISVFNSGKSISKYDIDKIWTSFYKADKARTREYGGYGLGLSIVRAIQEIHNNEYGVLNVENGVKFWFNVDKCL</sequence>
<gene>
    <name evidence="18" type="ORF">P4S50_03025</name>
</gene>
<evidence type="ECO:0000313" key="18">
    <source>
        <dbReference type="EMBL" id="WFD11065.1"/>
    </source>
</evidence>
<evidence type="ECO:0000256" key="7">
    <source>
        <dbReference type="ARBA" id="ARBA00022692"/>
    </source>
</evidence>
<evidence type="ECO:0000256" key="2">
    <source>
        <dbReference type="ARBA" id="ARBA00004651"/>
    </source>
</evidence>
<feature type="domain" description="HAMP" evidence="17">
    <location>
        <begin position="181"/>
        <end position="233"/>
    </location>
</feature>
<evidence type="ECO:0000256" key="9">
    <source>
        <dbReference type="ARBA" id="ARBA00022777"/>
    </source>
</evidence>
<dbReference type="PANTHER" id="PTHR45528">
    <property type="entry name" value="SENSOR HISTIDINE KINASE CPXA"/>
    <property type="match status" value="1"/>
</dbReference>
<dbReference type="Gene3D" id="6.10.340.10">
    <property type="match status" value="1"/>
</dbReference>
<feature type="transmembrane region" description="Helical" evidence="15">
    <location>
        <begin position="160"/>
        <end position="179"/>
    </location>
</feature>
<dbReference type="SMART" id="SM00387">
    <property type="entry name" value="HATPase_c"/>
    <property type="match status" value="1"/>
</dbReference>
<dbReference type="Gene3D" id="3.30.565.10">
    <property type="entry name" value="Histidine kinase-like ATPase, C-terminal domain"/>
    <property type="match status" value="1"/>
</dbReference>
<dbReference type="PROSITE" id="PS50109">
    <property type="entry name" value="HIS_KIN"/>
    <property type="match status" value="1"/>
</dbReference>
<evidence type="ECO:0000256" key="12">
    <source>
        <dbReference type="ARBA" id="ARBA00023012"/>
    </source>
</evidence>
<dbReference type="RefSeq" id="WP_277733028.1">
    <property type="nucleotide sequence ID" value="NZ_CP120733.1"/>
</dbReference>
<dbReference type="SUPFAM" id="SSF47384">
    <property type="entry name" value="Homodimeric domain of signal transducing histidine kinase"/>
    <property type="match status" value="1"/>
</dbReference>
<dbReference type="CDD" id="cd00082">
    <property type="entry name" value="HisKA"/>
    <property type="match status" value="1"/>
</dbReference>
<evidence type="ECO:0000313" key="19">
    <source>
        <dbReference type="Proteomes" id="UP001222800"/>
    </source>
</evidence>
<dbReference type="Gene3D" id="1.10.287.130">
    <property type="match status" value="1"/>
</dbReference>
<dbReference type="InterPro" id="IPR005467">
    <property type="entry name" value="His_kinase_dom"/>
</dbReference>
<dbReference type="Pfam" id="PF02518">
    <property type="entry name" value="HATPase_c"/>
    <property type="match status" value="1"/>
</dbReference>
<dbReference type="InterPro" id="IPR003660">
    <property type="entry name" value="HAMP_dom"/>
</dbReference>
<keyword evidence="13 15" id="KW-0472">Membrane</keyword>
<evidence type="ECO:0000256" key="4">
    <source>
        <dbReference type="ARBA" id="ARBA00022475"/>
    </source>
</evidence>
<dbReference type="EC" id="2.7.13.3" evidence="3"/>
<dbReference type="EMBL" id="CP120733">
    <property type="protein sequence ID" value="WFD11065.1"/>
    <property type="molecule type" value="Genomic_DNA"/>
</dbReference>
<keyword evidence="7 15" id="KW-0812">Transmembrane</keyword>
<dbReference type="InterPro" id="IPR036890">
    <property type="entry name" value="HATPase_C_sf"/>
</dbReference>
<feature type="coiled-coil region" evidence="14">
    <location>
        <begin position="225"/>
        <end position="252"/>
    </location>
</feature>
<feature type="transmembrane region" description="Helical" evidence="15">
    <location>
        <begin position="9"/>
        <end position="27"/>
    </location>
</feature>
<evidence type="ECO:0000256" key="15">
    <source>
        <dbReference type="SAM" id="Phobius"/>
    </source>
</evidence>
<keyword evidence="5" id="KW-0597">Phosphoprotein</keyword>
<evidence type="ECO:0000256" key="5">
    <source>
        <dbReference type="ARBA" id="ARBA00022553"/>
    </source>
</evidence>
<keyword evidence="4" id="KW-1003">Cell membrane</keyword>
<dbReference type="SMART" id="SM00388">
    <property type="entry name" value="HisKA"/>
    <property type="match status" value="1"/>
</dbReference>
<comment type="catalytic activity">
    <reaction evidence="1">
        <text>ATP + protein L-histidine = ADP + protein N-phospho-L-histidine.</text>
        <dbReference type="EC" id="2.7.13.3"/>
    </reaction>
</comment>